<evidence type="ECO:0000313" key="2">
    <source>
        <dbReference type="Proteomes" id="UP001634007"/>
    </source>
</evidence>
<proteinExistence type="predicted"/>
<comment type="caution">
    <text evidence="1">The sequence shown here is derived from an EMBL/GenBank/DDBJ whole genome shotgun (WGS) entry which is preliminary data.</text>
</comment>
<dbReference type="PANTHER" id="PTHR36264">
    <property type="entry name" value="SET DOMAIN-CONTAINING PROTEIN"/>
    <property type="match status" value="1"/>
</dbReference>
<name>A0ABD3JRY3_EUCGL</name>
<dbReference type="Proteomes" id="UP001634007">
    <property type="component" value="Unassembled WGS sequence"/>
</dbReference>
<dbReference type="EMBL" id="JBJKBG010000008">
    <property type="protein sequence ID" value="KAL3726270.1"/>
    <property type="molecule type" value="Genomic_DNA"/>
</dbReference>
<protein>
    <submittedName>
        <fullName evidence="1">Uncharacterized protein</fullName>
    </submittedName>
</protein>
<evidence type="ECO:0000313" key="1">
    <source>
        <dbReference type="EMBL" id="KAL3726270.1"/>
    </source>
</evidence>
<dbReference type="PANTHER" id="PTHR36264:SF5">
    <property type="entry name" value="SET DOMAIN-CONTAINING PROTEIN"/>
    <property type="match status" value="1"/>
</dbReference>
<dbReference type="AlphaFoldDB" id="A0ABD3JRY3"/>
<gene>
    <name evidence="1" type="ORF">ACJRO7_031197</name>
</gene>
<accession>A0ABD3JRY3</accession>
<keyword evidence="2" id="KW-1185">Reference proteome</keyword>
<organism evidence="1 2">
    <name type="scientific">Eucalyptus globulus</name>
    <name type="common">Tasmanian blue gum</name>
    <dbReference type="NCBI Taxonomy" id="34317"/>
    <lineage>
        <taxon>Eukaryota</taxon>
        <taxon>Viridiplantae</taxon>
        <taxon>Streptophyta</taxon>
        <taxon>Embryophyta</taxon>
        <taxon>Tracheophyta</taxon>
        <taxon>Spermatophyta</taxon>
        <taxon>Magnoliopsida</taxon>
        <taxon>eudicotyledons</taxon>
        <taxon>Gunneridae</taxon>
        <taxon>Pentapetalae</taxon>
        <taxon>rosids</taxon>
        <taxon>malvids</taxon>
        <taxon>Myrtales</taxon>
        <taxon>Myrtaceae</taxon>
        <taxon>Myrtoideae</taxon>
        <taxon>Eucalypteae</taxon>
        <taxon>Eucalyptus</taxon>
    </lineage>
</organism>
<sequence>MMAKIWFYNFIPTKAEEEAAKAQTMHYQVTRILVEINDIGPGQFLADPNYPWLIRKAVGSSEIMTEKLMLSHNDIFHHTYLLGWLDIVQNRVFNSGDEVGLLWDIRTQVFHFKLLRRGD</sequence>
<reference evidence="1 2" key="1">
    <citation type="submission" date="2024-11" db="EMBL/GenBank/DDBJ databases">
        <title>Chromosome-level genome assembly of Eucalyptus globulus Labill. provides insights into its genome evolution.</title>
        <authorList>
            <person name="Li X."/>
        </authorList>
    </citation>
    <scope>NUCLEOTIDE SEQUENCE [LARGE SCALE GENOMIC DNA]</scope>
    <source>
        <strain evidence="1">CL2024</strain>
        <tissue evidence="1">Fresh tender leaves</tissue>
    </source>
</reference>